<protein>
    <recommendedName>
        <fullName evidence="2">CCHC-type domain-containing protein</fullName>
    </recommendedName>
</protein>
<dbReference type="PANTHER" id="PTHR47958">
    <property type="entry name" value="ATP-DEPENDENT RNA HELICASE DBP3"/>
    <property type="match status" value="1"/>
</dbReference>
<dbReference type="AlphaFoldDB" id="A0A0H5QKD2"/>
<reference evidence="3" key="1">
    <citation type="submission" date="2015-04" db="EMBL/GenBank/DDBJ databases">
        <title>The genome sequence of the plant pathogenic Rhizarian Plasmodiophora brassicae reveals insights in its biotrophic life cycle and the origin of chitin synthesis.</title>
        <authorList>
            <person name="Schwelm A."/>
            <person name="Fogelqvist J."/>
            <person name="Knaust A."/>
            <person name="Julke S."/>
            <person name="Lilja T."/>
            <person name="Dhandapani V."/>
            <person name="Bonilla-Rosso G."/>
            <person name="Karlsson M."/>
            <person name="Shevchenko A."/>
            <person name="Choi S.R."/>
            <person name="Kim H.G."/>
            <person name="Park J.Y."/>
            <person name="Lim Y.P."/>
            <person name="Ludwig-Muller J."/>
            <person name="Dixelius C."/>
        </authorList>
    </citation>
    <scope>NUCLEOTIDE SEQUENCE</scope>
    <source>
        <tissue evidence="3">Potato root galls</tissue>
    </source>
</reference>
<evidence type="ECO:0000313" key="3">
    <source>
        <dbReference type="EMBL" id="CRZ02458.1"/>
    </source>
</evidence>
<evidence type="ECO:0000256" key="1">
    <source>
        <dbReference type="PROSITE-ProRule" id="PRU00047"/>
    </source>
</evidence>
<keyword evidence="1" id="KW-0863">Zinc-finger</keyword>
<dbReference type="InterPro" id="IPR027417">
    <property type="entry name" value="P-loop_NTPase"/>
</dbReference>
<dbReference type="SMART" id="SM00343">
    <property type="entry name" value="ZnF_C2HC"/>
    <property type="match status" value="1"/>
</dbReference>
<dbReference type="Gene3D" id="3.40.50.300">
    <property type="entry name" value="P-loop containing nucleotide triphosphate hydrolases"/>
    <property type="match status" value="1"/>
</dbReference>
<proteinExistence type="predicted"/>
<dbReference type="EMBL" id="HACM01002016">
    <property type="protein sequence ID" value="CRZ02458.1"/>
    <property type="molecule type" value="Transcribed_RNA"/>
</dbReference>
<organism evidence="3">
    <name type="scientific">Spongospora subterranea</name>
    <dbReference type="NCBI Taxonomy" id="70186"/>
    <lineage>
        <taxon>Eukaryota</taxon>
        <taxon>Sar</taxon>
        <taxon>Rhizaria</taxon>
        <taxon>Endomyxa</taxon>
        <taxon>Phytomyxea</taxon>
        <taxon>Plasmodiophorida</taxon>
        <taxon>Plasmodiophoridae</taxon>
        <taxon>Spongospora</taxon>
    </lineage>
</organism>
<dbReference type="GO" id="GO:0008270">
    <property type="term" value="F:zinc ion binding"/>
    <property type="evidence" value="ECO:0007669"/>
    <property type="project" value="UniProtKB-KW"/>
</dbReference>
<keyword evidence="1" id="KW-0862">Zinc</keyword>
<keyword evidence="1" id="KW-0479">Metal-binding</keyword>
<dbReference type="InterPro" id="IPR001878">
    <property type="entry name" value="Znf_CCHC"/>
</dbReference>
<feature type="domain" description="CCHC-type" evidence="2">
    <location>
        <begin position="68"/>
        <end position="83"/>
    </location>
</feature>
<evidence type="ECO:0000259" key="2">
    <source>
        <dbReference type="PROSITE" id="PS50158"/>
    </source>
</evidence>
<accession>A0A0H5QKD2</accession>
<name>A0A0H5QKD2_9EUKA</name>
<sequence>MPKEIEDYVHRIGRTGRRGKTGLATTFINRSCNETTLLDLKHLLMEAKQHVPPVLMTLQDGASADGGCAYCGGLGHRVTDCPKYMSHSKEKMKASMGARGDGLSTGY</sequence>
<dbReference type="PROSITE" id="PS50158">
    <property type="entry name" value="ZF_CCHC"/>
    <property type="match status" value="1"/>
</dbReference>
<dbReference type="Pfam" id="PF00098">
    <property type="entry name" value="zf-CCHC"/>
    <property type="match status" value="1"/>
</dbReference>
<dbReference type="GO" id="GO:0003676">
    <property type="term" value="F:nucleic acid binding"/>
    <property type="evidence" value="ECO:0007669"/>
    <property type="project" value="InterPro"/>
</dbReference>
<dbReference type="SUPFAM" id="SSF52540">
    <property type="entry name" value="P-loop containing nucleoside triphosphate hydrolases"/>
    <property type="match status" value="1"/>
</dbReference>